<sequence>MATRGGCAVKGCLGVLMAALVLVIGAVVWLGTAPGRWQDQARDNMMQGVAASKNRLVRASADGTLLGTEIQRAVRTTGKGAVDIRRQGSRVTVTAEFMGMGPGLGGSGEATGCYRFDIVPPSVSAHEISEKVCRDRPYAPVFRSPAEVAQDVVAELRAALSRDGLTGVQDAEVWQTYGIDIQDRETKSGQLVTLAWLLKGPSLRGRVCYEFRVQDKPRTVTAKKLTQDGCYRIRRAEEARQKAAQRAELDESAGKIEHRIDHALADGRLTDGELADALALPRTDSMGGPAHDDPVAVPVGVRRPSSEVVVLAKVNALQQTAWNEGCYEFRARLTTRSVTRRAVGTDCLGKAQWRAGSG</sequence>
<gene>
    <name evidence="2" type="ORF">AB5J56_08780</name>
</gene>
<protein>
    <submittedName>
        <fullName evidence="2">Uncharacterized protein</fullName>
    </submittedName>
</protein>
<keyword evidence="1" id="KW-0812">Transmembrane</keyword>
<dbReference type="EMBL" id="CP163435">
    <property type="protein sequence ID" value="XDQ24771.1"/>
    <property type="molecule type" value="Genomic_DNA"/>
</dbReference>
<reference evidence="2" key="1">
    <citation type="submission" date="2024-07" db="EMBL/GenBank/DDBJ databases">
        <authorList>
            <person name="Yu S.T."/>
        </authorList>
    </citation>
    <scope>NUCLEOTIDE SEQUENCE</scope>
    <source>
        <strain evidence="2">R21</strain>
    </source>
</reference>
<keyword evidence="1" id="KW-0472">Membrane</keyword>
<evidence type="ECO:0000256" key="1">
    <source>
        <dbReference type="SAM" id="Phobius"/>
    </source>
</evidence>
<dbReference type="AlphaFoldDB" id="A0AB39P4R7"/>
<feature type="transmembrane region" description="Helical" evidence="1">
    <location>
        <begin position="12"/>
        <end position="32"/>
    </location>
</feature>
<keyword evidence="1" id="KW-1133">Transmembrane helix</keyword>
<accession>A0AB39P4R7</accession>
<dbReference type="RefSeq" id="WP_369231713.1">
    <property type="nucleotide sequence ID" value="NZ_CP163435.1"/>
</dbReference>
<name>A0AB39P4R7_9ACTN</name>
<proteinExistence type="predicted"/>
<organism evidence="2">
    <name type="scientific">Streptomyces sp. R21</name>
    <dbReference type="NCBI Taxonomy" id="3238627"/>
    <lineage>
        <taxon>Bacteria</taxon>
        <taxon>Bacillati</taxon>
        <taxon>Actinomycetota</taxon>
        <taxon>Actinomycetes</taxon>
        <taxon>Kitasatosporales</taxon>
        <taxon>Streptomycetaceae</taxon>
        <taxon>Streptomyces</taxon>
    </lineage>
</organism>
<evidence type="ECO:0000313" key="2">
    <source>
        <dbReference type="EMBL" id="XDQ24771.1"/>
    </source>
</evidence>